<dbReference type="EMBL" id="CP070228">
    <property type="protein sequence ID" value="QRV01915.1"/>
    <property type="molecule type" value="Genomic_DNA"/>
</dbReference>
<organism evidence="1 2">
    <name type="scientific">Arcanobacterium phocisimile</name>
    <dbReference type="NCBI Taxonomy" id="1302235"/>
    <lineage>
        <taxon>Bacteria</taxon>
        <taxon>Bacillati</taxon>
        <taxon>Actinomycetota</taxon>
        <taxon>Actinomycetes</taxon>
        <taxon>Actinomycetales</taxon>
        <taxon>Actinomycetaceae</taxon>
        <taxon>Arcanobacterium</taxon>
    </lineage>
</organism>
<reference evidence="1 2" key="1">
    <citation type="submission" date="2021-02" db="EMBL/GenBank/DDBJ databases">
        <title>Complete Genome Sequence of Arcanobacterium phocisimile strain DSM 26142T from a harbour seal.</title>
        <authorList>
            <person name="Borowiak M."/>
            <person name="Alssahen M."/>
            <person name="Malorny B."/>
            <person name="Laemmler C."/>
            <person name="Siebert U."/>
            <person name="Ploetz M."/>
            <person name="Abdulmawjood A."/>
        </authorList>
    </citation>
    <scope>NUCLEOTIDE SEQUENCE [LARGE SCALE GENOMIC DNA]</scope>
    <source>
        <strain evidence="1 2">DSM 26142</strain>
    </source>
</reference>
<dbReference type="RefSeq" id="WP_204424031.1">
    <property type="nucleotide sequence ID" value="NZ_CP070228.1"/>
</dbReference>
<dbReference type="Proteomes" id="UP000602653">
    <property type="component" value="Chromosome"/>
</dbReference>
<sequence length="46" mass="4606">MIPGGDQKLGAALDKIVAGADVAATFAGVGAELQKIADSQIKPKLK</sequence>
<protein>
    <submittedName>
        <fullName evidence="1">Uncharacterized protein</fullName>
    </submittedName>
</protein>
<keyword evidence="2" id="KW-1185">Reference proteome</keyword>
<evidence type="ECO:0000313" key="2">
    <source>
        <dbReference type="Proteomes" id="UP000602653"/>
    </source>
</evidence>
<accession>A0ABX7IGD0</accession>
<name>A0ABX7IGD0_9ACTO</name>
<proteinExistence type="predicted"/>
<gene>
    <name evidence="1" type="ORF">JTE88_07500</name>
</gene>
<evidence type="ECO:0000313" key="1">
    <source>
        <dbReference type="EMBL" id="QRV01915.1"/>
    </source>
</evidence>